<keyword evidence="2" id="KW-1185">Reference proteome</keyword>
<reference evidence="1" key="1">
    <citation type="thesis" date="2020" institute="ProQuest LLC" country="789 East Eisenhower Parkway, Ann Arbor, MI, USA">
        <title>Comparative Genomics and Chromosome Evolution.</title>
        <authorList>
            <person name="Mudd A.B."/>
        </authorList>
    </citation>
    <scope>NUCLEOTIDE SEQUENCE</scope>
    <source>
        <strain evidence="1">237g6f4</strain>
        <tissue evidence="1">Blood</tissue>
    </source>
</reference>
<protein>
    <submittedName>
        <fullName evidence="1">Uncharacterized protein</fullName>
    </submittedName>
</protein>
<dbReference type="Proteomes" id="UP000824782">
    <property type="component" value="Unassembled WGS sequence"/>
</dbReference>
<organism evidence="1 2">
    <name type="scientific">Engystomops pustulosus</name>
    <name type="common">Tungara frog</name>
    <name type="synonym">Physalaemus pustulosus</name>
    <dbReference type="NCBI Taxonomy" id="76066"/>
    <lineage>
        <taxon>Eukaryota</taxon>
        <taxon>Metazoa</taxon>
        <taxon>Chordata</taxon>
        <taxon>Craniata</taxon>
        <taxon>Vertebrata</taxon>
        <taxon>Euteleostomi</taxon>
        <taxon>Amphibia</taxon>
        <taxon>Batrachia</taxon>
        <taxon>Anura</taxon>
        <taxon>Neobatrachia</taxon>
        <taxon>Hyloidea</taxon>
        <taxon>Leptodactylidae</taxon>
        <taxon>Leiuperinae</taxon>
        <taxon>Engystomops</taxon>
    </lineage>
</organism>
<evidence type="ECO:0000313" key="2">
    <source>
        <dbReference type="Proteomes" id="UP000824782"/>
    </source>
</evidence>
<comment type="caution">
    <text evidence="1">The sequence shown here is derived from an EMBL/GenBank/DDBJ whole genome shotgun (WGS) entry which is preliminary data.</text>
</comment>
<sequence length="83" mass="9243">MATDRRSPVTSRGVTIGAKMAAPMRRRLFNAAGNQRVNTRDRCKHRSRVLATGVCFIMKQMSGEYEEGSACEPSSYSPMRSKT</sequence>
<accession>A0AAV6YIZ1</accession>
<dbReference type="AlphaFoldDB" id="A0AAV6YIZ1"/>
<evidence type="ECO:0000313" key="1">
    <source>
        <dbReference type="EMBL" id="KAG8535600.1"/>
    </source>
</evidence>
<dbReference type="EMBL" id="WNYA01062433">
    <property type="protein sequence ID" value="KAG8535600.1"/>
    <property type="molecule type" value="Genomic_DNA"/>
</dbReference>
<gene>
    <name evidence="1" type="ORF">GDO81_028182</name>
</gene>
<proteinExistence type="predicted"/>
<name>A0AAV6YIZ1_ENGPU</name>